<feature type="compositionally biased region" description="Low complexity" evidence="1">
    <location>
        <begin position="396"/>
        <end position="413"/>
    </location>
</feature>
<evidence type="ECO:0000256" key="1">
    <source>
        <dbReference type="SAM" id="MobiDB-lite"/>
    </source>
</evidence>
<accession>A0A4S8LWE4</accession>
<feature type="region of interest" description="Disordered" evidence="1">
    <location>
        <begin position="249"/>
        <end position="272"/>
    </location>
</feature>
<proteinExistence type="predicted"/>
<feature type="compositionally biased region" description="Polar residues" evidence="1">
    <location>
        <begin position="414"/>
        <end position="448"/>
    </location>
</feature>
<protein>
    <submittedName>
        <fullName evidence="2">Uncharacterized protein</fullName>
    </submittedName>
</protein>
<feature type="compositionally biased region" description="Low complexity" evidence="1">
    <location>
        <begin position="449"/>
        <end position="468"/>
    </location>
</feature>
<feature type="region of interest" description="Disordered" evidence="1">
    <location>
        <begin position="110"/>
        <end position="148"/>
    </location>
</feature>
<gene>
    <name evidence="2" type="ORF">K435DRAFT_861033</name>
</gene>
<reference evidence="2 3" key="1">
    <citation type="journal article" date="2019" name="Nat. Ecol. Evol.">
        <title>Megaphylogeny resolves global patterns of mushroom evolution.</title>
        <authorList>
            <person name="Varga T."/>
            <person name="Krizsan K."/>
            <person name="Foldi C."/>
            <person name="Dima B."/>
            <person name="Sanchez-Garcia M."/>
            <person name="Sanchez-Ramirez S."/>
            <person name="Szollosi G.J."/>
            <person name="Szarkandi J.G."/>
            <person name="Papp V."/>
            <person name="Albert L."/>
            <person name="Andreopoulos W."/>
            <person name="Angelini C."/>
            <person name="Antonin V."/>
            <person name="Barry K.W."/>
            <person name="Bougher N.L."/>
            <person name="Buchanan P."/>
            <person name="Buyck B."/>
            <person name="Bense V."/>
            <person name="Catcheside P."/>
            <person name="Chovatia M."/>
            <person name="Cooper J."/>
            <person name="Damon W."/>
            <person name="Desjardin D."/>
            <person name="Finy P."/>
            <person name="Geml J."/>
            <person name="Haridas S."/>
            <person name="Hughes K."/>
            <person name="Justo A."/>
            <person name="Karasinski D."/>
            <person name="Kautmanova I."/>
            <person name="Kiss B."/>
            <person name="Kocsube S."/>
            <person name="Kotiranta H."/>
            <person name="LaButti K.M."/>
            <person name="Lechner B.E."/>
            <person name="Liimatainen K."/>
            <person name="Lipzen A."/>
            <person name="Lukacs Z."/>
            <person name="Mihaltcheva S."/>
            <person name="Morgado L.N."/>
            <person name="Niskanen T."/>
            <person name="Noordeloos M.E."/>
            <person name="Ohm R.A."/>
            <person name="Ortiz-Santana B."/>
            <person name="Ovrebo C."/>
            <person name="Racz N."/>
            <person name="Riley R."/>
            <person name="Savchenko A."/>
            <person name="Shiryaev A."/>
            <person name="Soop K."/>
            <person name="Spirin V."/>
            <person name="Szebenyi C."/>
            <person name="Tomsovsky M."/>
            <person name="Tulloss R.E."/>
            <person name="Uehling J."/>
            <person name="Grigoriev I.V."/>
            <person name="Vagvolgyi C."/>
            <person name="Papp T."/>
            <person name="Martin F.M."/>
            <person name="Miettinen O."/>
            <person name="Hibbett D.S."/>
            <person name="Nagy L.G."/>
        </authorList>
    </citation>
    <scope>NUCLEOTIDE SEQUENCE [LARGE SCALE GENOMIC DNA]</scope>
    <source>
        <strain evidence="2 3">CBS 962.96</strain>
    </source>
</reference>
<keyword evidence="3" id="KW-1185">Reference proteome</keyword>
<feature type="compositionally biased region" description="Basic and acidic residues" evidence="1">
    <location>
        <begin position="469"/>
        <end position="487"/>
    </location>
</feature>
<organism evidence="2 3">
    <name type="scientific">Dendrothele bispora (strain CBS 962.96)</name>
    <dbReference type="NCBI Taxonomy" id="1314807"/>
    <lineage>
        <taxon>Eukaryota</taxon>
        <taxon>Fungi</taxon>
        <taxon>Dikarya</taxon>
        <taxon>Basidiomycota</taxon>
        <taxon>Agaricomycotina</taxon>
        <taxon>Agaricomycetes</taxon>
        <taxon>Agaricomycetidae</taxon>
        <taxon>Agaricales</taxon>
        <taxon>Agaricales incertae sedis</taxon>
        <taxon>Dendrothele</taxon>
    </lineage>
</organism>
<evidence type="ECO:0000313" key="2">
    <source>
        <dbReference type="EMBL" id="THU93969.1"/>
    </source>
</evidence>
<sequence length="753" mass="84539">MAKSNKSQEKKLPGPKAWYRKNPKVEDFLKDHMEEFIRCYNARTVTSFYTTITIRYFLKFEDSAPRDHSIQEGNAAQSPSNCGSLENPREKVVHIGLVADSAAVGNVDNTQSQAQVAAPPTTTVSQPPANQESSAGLTESGSVEGDGDKGLDALSFQNVVMQLGWIDLTSDEMKEKKKTFSDIRLKIGNYYRKENRSVISPKNILDQVLSTTLSQRKLKPQRLTDVQVFQSKYYRDLVKPQADEDWKTARGEHEQWLKSGDDSEERKAPQSEELKAEIRALAEEGYQKSKQEYEDAKKVVKGERTPEEQIQAIKSWGPAVSRITGSLAEDLNMAASTAFFGPDPVNPGKIKVYWVHHGTTPSGLIWPQFDSVGYASAEASLIKFGKAVYFTKPAQSTATSTSITNSGSTSIPSVNKTTPQTTRIPDPGQSSSIQSPLVSNSHPTGSVDQTLSTPSVSTTTVTDTQSLDKVPDFPDTDPSRILRDNHSIPDNNSTISDNPLASDSPSSSKDSGPKGSILPIPDHSPAADEPAWTHRKEQKFWPEMSRFIKAWGSEFGGREREDWTDDLEALMETFIEYEEAFRFTEENGKLISSKELKLMQEWEKRGRPEWMDMVVSNNEIDTLLGHVRAWWHDLLPERDSDDDNWSPLDSISGKDGMWRFVCALVWILVLLLGEEKMSERSDEQRRQLVEWMILAKEVEELLGKVIEYGIWPPKQVKRRSTRSGKPENSKRQKMTTTLAPKRSGSKVITRKKK</sequence>
<evidence type="ECO:0000313" key="3">
    <source>
        <dbReference type="Proteomes" id="UP000297245"/>
    </source>
</evidence>
<feature type="region of interest" description="Disordered" evidence="1">
    <location>
        <begin position="395"/>
        <end position="534"/>
    </location>
</feature>
<dbReference type="Proteomes" id="UP000297245">
    <property type="component" value="Unassembled WGS sequence"/>
</dbReference>
<dbReference type="EMBL" id="ML179235">
    <property type="protein sequence ID" value="THU93969.1"/>
    <property type="molecule type" value="Genomic_DNA"/>
</dbReference>
<name>A0A4S8LWE4_DENBC</name>
<feature type="compositionally biased region" description="Low complexity" evidence="1">
    <location>
        <begin position="502"/>
        <end position="516"/>
    </location>
</feature>
<feature type="compositionally biased region" description="Polar residues" evidence="1">
    <location>
        <begin position="488"/>
        <end position="501"/>
    </location>
</feature>
<dbReference type="AlphaFoldDB" id="A0A4S8LWE4"/>
<feature type="compositionally biased region" description="Polar residues" evidence="1">
    <location>
        <begin position="110"/>
        <end position="141"/>
    </location>
</feature>
<dbReference type="OrthoDB" id="3042688at2759"/>
<feature type="region of interest" description="Disordered" evidence="1">
    <location>
        <begin position="716"/>
        <end position="753"/>
    </location>
</feature>